<evidence type="ECO:0000256" key="9">
    <source>
        <dbReference type="SAM" id="Phobius"/>
    </source>
</evidence>
<feature type="transmembrane region" description="Helical" evidence="9">
    <location>
        <begin position="327"/>
        <end position="344"/>
    </location>
</feature>
<evidence type="ECO:0000256" key="5">
    <source>
        <dbReference type="ARBA" id="ARBA00022989"/>
    </source>
</evidence>
<dbReference type="EMBL" id="LGRX02004169">
    <property type="protein sequence ID" value="KAK3280959.1"/>
    <property type="molecule type" value="Genomic_DNA"/>
</dbReference>
<evidence type="ECO:0000313" key="11">
    <source>
        <dbReference type="Proteomes" id="UP001190700"/>
    </source>
</evidence>
<gene>
    <name evidence="10" type="ORF">CYMTET_11227</name>
</gene>
<feature type="region of interest" description="Disordered" evidence="8">
    <location>
        <begin position="21"/>
        <end position="44"/>
    </location>
</feature>
<accession>A0AAE0GMR5</accession>
<feature type="transmembrane region" description="Helical" evidence="9">
    <location>
        <begin position="118"/>
        <end position="140"/>
    </location>
</feature>
<dbReference type="Proteomes" id="UP001190700">
    <property type="component" value="Unassembled WGS sequence"/>
</dbReference>
<sequence>MLRVKQTALITRSTVPAELKRKEPGTTKRAYKLPPGSKLRGARCDRRDVAHSAVPIRSKREIQVLLDSSDPRGSYSEASRPFRRTVYTEEMDWVQHRSSSRLFDNLWTTLSSGVVRSLWLEVGSVATVAVAVVLWNSAVLDYTDFSMVNHLGPLSNLRLFALKLSGLPFTLSSPALGLLLVFRTNASYARWLEARTAWGRISSHTRNVVRQSLAWGQGDLEQVQRIACLGGAFARCLRQDLQSVSDSQLELELEGLVGVELTELLMKTTRRPACALGLLSAAINNELDLDDPKRAIEMDKSLIILNEALETCERLYSSPVPLVYTRHTGRFLIVWLLLMPLALFEPLSTAWNHFTLIPASTLIAIFFFGIEELSVQLEEPFSILPLDIICDNIDDGANEMIRFSNLAKSLQRD</sequence>
<reference evidence="10 11" key="1">
    <citation type="journal article" date="2015" name="Genome Biol. Evol.">
        <title>Comparative Genomics of a Bacterivorous Green Alga Reveals Evolutionary Causalities and Consequences of Phago-Mixotrophic Mode of Nutrition.</title>
        <authorList>
            <person name="Burns J.A."/>
            <person name="Paasch A."/>
            <person name="Narechania A."/>
            <person name="Kim E."/>
        </authorList>
    </citation>
    <scope>NUCLEOTIDE SEQUENCE [LARGE SCALE GENOMIC DNA]</scope>
    <source>
        <strain evidence="10 11">PLY_AMNH</strain>
    </source>
</reference>
<evidence type="ECO:0000256" key="8">
    <source>
        <dbReference type="SAM" id="MobiDB-lite"/>
    </source>
</evidence>
<comment type="caution">
    <text evidence="10">The sequence shown here is derived from an EMBL/GenBank/DDBJ whole genome shotgun (WGS) entry which is preliminary data.</text>
</comment>
<evidence type="ECO:0000256" key="6">
    <source>
        <dbReference type="ARBA" id="ARBA00023065"/>
    </source>
</evidence>
<keyword evidence="6" id="KW-0406">Ion transport</keyword>
<name>A0AAE0GMR5_9CHLO</name>
<dbReference type="GO" id="GO:0005886">
    <property type="term" value="C:plasma membrane"/>
    <property type="evidence" value="ECO:0007669"/>
    <property type="project" value="UniProtKB-SubCell"/>
</dbReference>
<feature type="transmembrane region" description="Helical" evidence="9">
    <location>
        <begin position="160"/>
        <end position="182"/>
    </location>
</feature>
<keyword evidence="4 9" id="KW-0812">Transmembrane</keyword>
<keyword evidence="11" id="KW-1185">Reference proteome</keyword>
<keyword evidence="7 9" id="KW-0472">Membrane</keyword>
<dbReference type="PANTHER" id="PTHR33281:SF19">
    <property type="entry name" value="VOLTAGE-DEPENDENT ANION CHANNEL-FORMING PROTEIN YNEE"/>
    <property type="match status" value="1"/>
</dbReference>
<dbReference type="Pfam" id="PF25539">
    <property type="entry name" value="Bestrophin_2"/>
    <property type="match status" value="1"/>
</dbReference>
<keyword evidence="2" id="KW-0813">Transport</keyword>
<keyword evidence="5 9" id="KW-1133">Transmembrane helix</keyword>
<dbReference type="AlphaFoldDB" id="A0AAE0GMR5"/>
<protein>
    <submittedName>
        <fullName evidence="10">Uncharacterized protein</fullName>
    </submittedName>
</protein>
<evidence type="ECO:0000313" key="10">
    <source>
        <dbReference type="EMBL" id="KAK3280959.1"/>
    </source>
</evidence>
<proteinExistence type="predicted"/>
<dbReference type="PANTHER" id="PTHR33281">
    <property type="entry name" value="UPF0187 PROTEIN YNEE"/>
    <property type="match status" value="1"/>
</dbReference>
<evidence type="ECO:0000256" key="4">
    <source>
        <dbReference type="ARBA" id="ARBA00022692"/>
    </source>
</evidence>
<evidence type="ECO:0000256" key="2">
    <source>
        <dbReference type="ARBA" id="ARBA00022448"/>
    </source>
</evidence>
<dbReference type="InterPro" id="IPR044669">
    <property type="entry name" value="YneE/VCCN1/2-like"/>
</dbReference>
<comment type="subcellular location">
    <subcellularLocation>
        <location evidence="1">Cell membrane</location>
        <topology evidence="1">Multi-pass membrane protein</topology>
    </subcellularLocation>
</comment>
<evidence type="ECO:0000256" key="7">
    <source>
        <dbReference type="ARBA" id="ARBA00023136"/>
    </source>
</evidence>
<organism evidence="10 11">
    <name type="scientific">Cymbomonas tetramitiformis</name>
    <dbReference type="NCBI Taxonomy" id="36881"/>
    <lineage>
        <taxon>Eukaryota</taxon>
        <taxon>Viridiplantae</taxon>
        <taxon>Chlorophyta</taxon>
        <taxon>Pyramimonadophyceae</taxon>
        <taxon>Pyramimonadales</taxon>
        <taxon>Pyramimonadaceae</taxon>
        <taxon>Cymbomonas</taxon>
    </lineage>
</organism>
<dbReference type="GO" id="GO:0005254">
    <property type="term" value="F:chloride channel activity"/>
    <property type="evidence" value="ECO:0007669"/>
    <property type="project" value="InterPro"/>
</dbReference>
<evidence type="ECO:0000256" key="3">
    <source>
        <dbReference type="ARBA" id="ARBA00022475"/>
    </source>
</evidence>
<evidence type="ECO:0000256" key="1">
    <source>
        <dbReference type="ARBA" id="ARBA00004651"/>
    </source>
</evidence>
<keyword evidence="3" id="KW-1003">Cell membrane</keyword>